<evidence type="ECO:0000313" key="3">
    <source>
        <dbReference type="EMBL" id="KAK3257182.1"/>
    </source>
</evidence>
<proteinExistence type="predicted"/>
<reference evidence="3 4" key="1">
    <citation type="journal article" date="2015" name="Genome Biol. Evol.">
        <title>Comparative Genomics of a Bacterivorous Green Alga Reveals Evolutionary Causalities and Consequences of Phago-Mixotrophic Mode of Nutrition.</title>
        <authorList>
            <person name="Burns J.A."/>
            <person name="Paasch A."/>
            <person name="Narechania A."/>
            <person name="Kim E."/>
        </authorList>
    </citation>
    <scope>NUCLEOTIDE SEQUENCE [LARGE SCALE GENOMIC DNA]</scope>
    <source>
        <strain evidence="3 4">PLY_AMNH</strain>
    </source>
</reference>
<dbReference type="EMBL" id="LGRX02020893">
    <property type="protein sequence ID" value="KAK3257182.1"/>
    <property type="molecule type" value="Genomic_DNA"/>
</dbReference>
<accession>A0AAE0FCD4</accession>
<feature type="compositionally biased region" description="Basic and acidic residues" evidence="1">
    <location>
        <begin position="191"/>
        <end position="207"/>
    </location>
</feature>
<dbReference type="Proteomes" id="UP001190700">
    <property type="component" value="Unassembled WGS sequence"/>
</dbReference>
<keyword evidence="2" id="KW-0812">Transmembrane</keyword>
<comment type="caution">
    <text evidence="3">The sequence shown here is derived from an EMBL/GenBank/DDBJ whole genome shotgun (WGS) entry which is preliminary data.</text>
</comment>
<evidence type="ECO:0000256" key="1">
    <source>
        <dbReference type="SAM" id="MobiDB-lite"/>
    </source>
</evidence>
<organism evidence="3 4">
    <name type="scientific">Cymbomonas tetramitiformis</name>
    <dbReference type="NCBI Taxonomy" id="36881"/>
    <lineage>
        <taxon>Eukaryota</taxon>
        <taxon>Viridiplantae</taxon>
        <taxon>Chlorophyta</taxon>
        <taxon>Pyramimonadophyceae</taxon>
        <taxon>Pyramimonadales</taxon>
        <taxon>Pyramimonadaceae</taxon>
        <taxon>Cymbomonas</taxon>
    </lineage>
</organism>
<feature type="region of interest" description="Disordered" evidence="1">
    <location>
        <begin position="142"/>
        <end position="207"/>
    </location>
</feature>
<keyword evidence="4" id="KW-1185">Reference proteome</keyword>
<evidence type="ECO:0000313" key="4">
    <source>
        <dbReference type="Proteomes" id="UP001190700"/>
    </source>
</evidence>
<gene>
    <name evidence="3" type="ORF">CYMTET_33721</name>
</gene>
<feature type="transmembrane region" description="Helical" evidence="2">
    <location>
        <begin position="12"/>
        <end position="37"/>
    </location>
</feature>
<keyword evidence="2" id="KW-0472">Membrane</keyword>
<evidence type="ECO:0000256" key="2">
    <source>
        <dbReference type="SAM" id="Phobius"/>
    </source>
</evidence>
<feature type="transmembrane region" description="Helical" evidence="2">
    <location>
        <begin position="83"/>
        <end position="104"/>
    </location>
</feature>
<feature type="transmembrane region" description="Helical" evidence="2">
    <location>
        <begin position="49"/>
        <end position="71"/>
    </location>
</feature>
<dbReference type="AlphaFoldDB" id="A0AAE0FCD4"/>
<name>A0AAE0FCD4_9CHLO</name>
<keyword evidence="2" id="KW-1133">Transmembrane helix</keyword>
<protein>
    <submittedName>
        <fullName evidence="3">Uncharacterized protein</fullName>
    </submittedName>
</protein>
<sequence>MTRRLLQTGMVVVVDLCLGSAIAVLYAVMVAFVSIILHQRCNPYKEDSVDELQLVILCNQFVVQLLILFLMSHEAEGIDHVLLSMQMAVLFYAMMLLAPSVVAMRKILHAKAENVSQELKRAVTQQFPAFIVRENPLALEDGRNDEQSNAAPNGLNASHLDEESYSTPRSDFPDETTAPPSGFQKVLGLPADKETLGKKHEDLAGRL</sequence>